<organism evidence="1 2">
    <name type="scientific">Xylaria curta</name>
    <dbReference type="NCBI Taxonomy" id="42375"/>
    <lineage>
        <taxon>Eukaryota</taxon>
        <taxon>Fungi</taxon>
        <taxon>Dikarya</taxon>
        <taxon>Ascomycota</taxon>
        <taxon>Pezizomycotina</taxon>
        <taxon>Sordariomycetes</taxon>
        <taxon>Xylariomycetidae</taxon>
        <taxon>Xylariales</taxon>
        <taxon>Xylariaceae</taxon>
        <taxon>Xylaria</taxon>
    </lineage>
</organism>
<sequence>MDDVHKEEVTDSRYKLGDRLYRWCQAEDSVSSILSANPKLAPADAWQKLFPDHNLASTDQEPNQNVGATPNGDEGLGRLYRDALCTLNDDPTRGVVSPSLMGSKGTVPMTIISVVPDIVRHMSNLIVRAETEVFLATNFWQNSVASRYLTDAIRELSQRAQARGARVVIKIIYDRGNPKQVFDPHQIVPEREYAGDAVKLPLEKDIPYIDLQVINYHQPALGTFHAKYMIVDRRIGIVQSNNIQDNDNLEMMVQVEGPIVDSLYDVAMISWHKNLNPPLPCLHSPAANAKEQTSFNEIHANIFSPIGSIKGHSAVVDPAKMSTRKAYGIEAITIDDGQADTANLGSSVETSGIKPSPPNQLESGRNKVQQPGHNALTSEQPSKVISAVSTEARDANSLSAASPPSHTSETWLEHTIDDPHYDVDLIGEVSRVQAVVSAKPNQTAMQAVTRHLNHTKNVGFPGDAPNCDPADEMTPYIPHPFHEPFPIALVNRAPYGRPNHNSVTNPQNAAWLSALRNAQRNVFIQTPTLNAEPLIPAIVDACERGVDVYCYVCLGYNDAGEMLPMQGGHNDKIAHKLYTTLSFGGRQHLRWYWYVGKDQTRPIPAGQKKRSCHIKLMIVDEAVGIVGSGNQDTQSWFHSQEVNLMLDNPYICRAWIDALRRNQNTGIYGAVSNEDGIWRDKQGKEIEGATGVDAGRFSWFNGCVPSEAVTTRFPHHASLTPGASGQYGHLPPPTTLPPPSAVENANLNYAYMISQLDENTIRFILSRLATVSVQAQEAISSSYQQQQRMLREFVIDFNEYAVQAWHILNTSAYTEGRGNKQYEAAFAASSVENELHPLPEPQSPPPISPTMSGAQVSEDSVARYELAGQWMLREANENIHIGNQIQVEEDVTQDTIETGGISRNASSTTPDDKDRDNDSESAIGERSRIEEAAESLLQLSRDNT</sequence>
<evidence type="ECO:0000313" key="2">
    <source>
        <dbReference type="Proteomes" id="UP001143856"/>
    </source>
</evidence>
<comment type="caution">
    <text evidence="1">The sequence shown here is derived from an EMBL/GenBank/DDBJ whole genome shotgun (WGS) entry which is preliminary data.</text>
</comment>
<evidence type="ECO:0000313" key="1">
    <source>
        <dbReference type="EMBL" id="KAJ2989772.1"/>
    </source>
</evidence>
<keyword evidence="2" id="KW-1185">Reference proteome</keyword>
<name>A0ACC1PBK8_9PEZI</name>
<dbReference type="Proteomes" id="UP001143856">
    <property type="component" value="Unassembled WGS sequence"/>
</dbReference>
<reference evidence="1" key="1">
    <citation type="submission" date="2022-10" db="EMBL/GenBank/DDBJ databases">
        <title>Genome Sequence of Xylaria curta.</title>
        <authorList>
            <person name="Buettner E."/>
        </authorList>
    </citation>
    <scope>NUCLEOTIDE SEQUENCE</scope>
    <source>
        <strain evidence="1">Babe10</strain>
    </source>
</reference>
<proteinExistence type="predicted"/>
<accession>A0ACC1PBK8</accession>
<dbReference type="EMBL" id="JAPDGR010000493">
    <property type="protein sequence ID" value="KAJ2989772.1"/>
    <property type="molecule type" value="Genomic_DNA"/>
</dbReference>
<gene>
    <name evidence="1" type="ORF">NUW58_g3298</name>
</gene>
<protein>
    <submittedName>
        <fullName evidence="1">Uncharacterized protein</fullName>
    </submittedName>
</protein>